<proteinExistence type="evidence at protein level"/>
<dbReference type="Pfam" id="PF01549">
    <property type="entry name" value="ShK"/>
    <property type="match status" value="1"/>
</dbReference>
<feature type="binding site" evidence="17">
    <location>
        <position position="136"/>
    </location>
    <ligand>
        <name>Zn(2+)</name>
        <dbReference type="ChEBI" id="CHEBI:29105"/>
        <label>3</label>
    </ligand>
</feature>
<keyword evidence="17" id="KW-0862">Zinc</keyword>
<dbReference type="ExpressionAtlas" id="A8J7D3">
    <property type="expression patterns" value="baseline"/>
</dbReference>
<dbReference type="InterPro" id="IPR005123">
    <property type="entry name" value="Oxoglu/Fe-dep_dioxygenase_dom"/>
</dbReference>
<dbReference type="GO" id="GO:0005789">
    <property type="term" value="C:endoplasmic reticulum membrane"/>
    <property type="evidence" value="ECO:0007669"/>
    <property type="project" value="UniProtKB-SubCell"/>
</dbReference>
<dbReference type="PDBsum" id="3GZE"/>
<dbReference type="AlphaFoldDB" id="A8J7D3"/>
<keyword evidence="9" id="KW-1133">Transmembrane helix</keyword>
<feature type="binding site" evidence="17">
    <location>
        <position position="148"/>
    </location>
    <ligand>
        <name>Zn(2+)</name>
        <dbReference type="ChEBI" id="CHEBI:29105"/>
        <label>1</label>
    </ligand>
</feature>
<feature type="binding site" evidence="17">
    <location>
        <position position="83"/>
    </location>
    <ligand>
        <name>Zn(2+)</name>
        <dbReference type="ChEBI" id="CHEBI:29105"/>
        <label>1</label>
    </ligand>
</feature>
<dbReference type="PDB" id="3GZE">
    <property type="method" value="X-ray"/>
    <property type="resolution" value="1.98 A"/>
    <property type="chains" value="A/B/C/D=30-251"/>
</dbReference>
<dbReference type="STRING" id="3055.A8J7D3"/>
<comment type="cofactor">
    <cofactor evidence="1">
        <name>L-ascorbate</name>
        <dbReference type="ChEBI" id="CHEBI:38290"/>
    </cofactor>
</comment>
<dbReference type="ProMEX" id="A8J7D3"/>
<dbReference type="OrthoDB" id="420380at2759"/>
<evidence type="ECO:0000256" key="2">
    <source>
        <dbReference type="ARBA" id="ARBA00004648"/>
    </source>
</evidence>
<keyword evidence="7" id="KW-0223">Dioxygenase</keyword>
<dbReference type="GeneID" id="5722993"/>
<dbReference type="SMART" id="SM00702">
    <property type="entry name" value="P4Hc"/>
    <property type="match status" value="1"/>
</dbReference>
<dbReference type="Gramene" id="PNW84832">
    <property type="protein sequence ID" value="PNW84832"/>
    <property type="gene ID" value="CHLRE_03g160200v5"/>
</dbReference>
<dbReference type="GO" id="GO:0031418">
    <property type="term" value="F:L-ascorbic acid binding"/>
    <property type="evidence" value="ECO:0007669"/>
    <property type="project" value="InterPro"/>
</dbReference>
<evidence type="ECO:0000256" key="8">
    <source>
        <dbReference type="ARBA" id="ARBA00022968"/>
    </source>
</evidence>
<organism evidence="15 16">
    <name type="scientific">Chlamydomonas reinhardtii</name>
    <name type="common">Chlamydomonas smithii</name>
    <dbReference type="NCBI Taxonomy" id="3055"/>
    <lineage>
        <taxon>Eukaryota</taxon>
        <taxon>Viridiplantae</taxon>
        <taxon>Chlorophyta</taxon>
        <taxon>core chlorophytes</taxon>
        <taxon>Chlorophyceae</taxon>
        <taxon>CS clade</taxon>
        <taxon>Chlamydomonadales</taxon>
        <taxon>Chlamydomonadaceae</taxon>
        <taxon>Chlamydomonas</taxon>
    </lineage>
</organism>
<evidence type="ECO:0000256" key="1">
    <source>
        <dbReference type="ARBA" id="ARBA00001961"/>
    </source>
</evidence>
<feature type="disulfide bond" evidence="17">
    <location>
        <begin position="195"/>
        <end position="230"/>
    </location>
</feature>
<comment type="similarity">
    <text evidence="3">Belongs to the P4HA family.</text>
</comment>
<evidence type="ECO:0000256" key="14">
    <source>
        <dbReference type="ARBA" id="ARBA00049169"/>
    </source>
</evidence>
<dbReference type="GO" id="GO:0004656">
    <property type="term" value="F:procollagen-proline 4-dioxygenase activity"/>
    <property type="evidence" value="ECO:0000318"/>
    <property type="project" value="GO_Central"/>
</dbReference>
<protein>
    <recommendedName>
        <fullName evidence="4">procollagen-proline 4-dioxygenase</fullName>
        <ecNumber evidence="4">1.14.11.2</ecNumber>
    </recommendedName>
</protein>
<dbReference type="PROSITE" id="PS51471">
    <property type="entry name" value="FE2OG_OXY"/>
    <property type="match status" value="1"/>
</dbReference>
<dbReference type="Proteomes" id="UP000006906">
    <property type="component" value="Chromosome 3"/>
</dbReference>
<dbReference type="PANTHER" id="PTHR10869:SF238">
    <property type="entry name" value="PROLYL 4-HYDROXYLASE 6-RELATED"/>
    <property type="match status" value="1"/>
</dbReference>
<keyword evidence="11" id="KW-0408">Iron</keyword>
<evidence type="ECO:0000256" key="13">
    <source>
        <dbReference type="ARBA" id="ARBA00023180"/>
    </source>
</evidence>
<feature type="binding site" evidence="17">
    <location>
        <position position="157"/>
    </location>
    <ligand>
        <name>Zn(2+)</name>
        <dbReference type="ChEBI" id="CHEBI:29105"/>
        <label>5</label>
    </ligand>
</feature>
<dbReference type="EvolutionaryTrace" id="A8J7D3"/>
<dbReference type="FunCoup" id="A8J7D3">
    <property type="interactions" value="485"/>
</dbReference>
<feature type="binding site" evidence="17">
    <location>
        <position position="236"/>
    </location>
    <ligand>
        <name>Zn(2+)</name>
        <dbReference type="ChEBI" id="CHEBI:29105"/>
        <label>2</label>
    </ligand>
</feature>
<dbReference type="InterPro" id="IPR044862">
    <property type="entry name" value="Pro_4_hyd_alph_FE2OG_OXY"/>
</dbReference>
<dbReference type="PaxDb" id="3055-EDP00087"/>
<dbReference type="HOGENOM" id="CLU_058132_5_0_1"/>
<keyword evidence="10" id="KW-0560">Oxidoreductase</keyword>
<dbReference type="PROSITE" id="PS51670">
    <property type="entry name" value="SHKT"/>
    <property type="match status" value="1"/>
</dbReference>
<accession>A8J7D3</accession>
<dbReference type="FunFam" id="2.60.120.620:FF:000002">
    <property type="entry name" value="Prolyl 4-hydroxylase 4"/>
    <property type="match status" value="1"/>
</dbReference>
<dbReference type="GO" id="GO:0005783">
    <property type="term" value="C:endoplasmic reticulum"/>
    <property type="evidence" value="ECO:0000318"/>
    <property type="project" value="GO_Central"/>
</dbReference>
<dbReference type="GO" id="GO:0005506">
    <property type="term" value="F:iron ion binding"/>
    <property type="evidence" value="ECO:0007669"/>
    <property type="project" value="InterPro"/>
</dbReference>
<evidence type="ECO:0000313" key="15">
    <source>
        <dbReference type="EMBL" id="PNW84832.1"/>
    </source>
</evidence>
<keyword evidence="6 17" id="KW-0479">Metal-binding</keyword>
<dbReference type="Pfam" id="PF13640">
    <property type="entry name" value="2OG-FeII_Oxy_3"/>
    <property type="match status" value="1"/>
</dbReference>
<keyword evidence="5" id="KW-0812">Transmembrane</keyword>
<evidence type="ECO:0000256" key="11">
    <source>
        <dbReference type="ARBA" id="ARBA00023004"/>
    </source>
</evidence>
<evidence type="ECO:0000256" key="3">
    <source>
        <dbReference type="ARBA" id="ARBA00006511"/>
    </source>
</evidence>
<dbReference type="InterPro" id="IPR006620">
    <property type="entry name" value="Pro_4_hyd_alph"/>
</dbReference>
<dbReference type="SMR" id="A8J7D3"/>
<comment type="subcellular location">
    <subcellularLocation>
        <location evidence="2">Endoplasmic reticulum membrane</location>
        <topology evidence="2">Single-pass type II membrane protein</topology>
    </subcellularLocation>
</comment>
<dbReference type="Gene3D" id="2.60.120.620">
    <property type="entry name" value="q2cbj1_9rhob like domain"/>
    <property type="match status" value="1"/>
</dbReference>
<keyword evidence="13" id="KW-0325">Glycoprotein</keyword>
<dbReference type="KEGG" id="cre:CHLRE_03g160200v5"/>
<evidence type="ECO:0000256" key="6">
    <source>
        <dbReference type="ARBA" id="ARBA00022723"/>
    </source>
</evidence>
<feature type="binding site" evidence="17">
    <location>
        <position position="145"/>
    </location>
    <ligand>
        <name>Zn(2+)</name>
        <dbReference type="ChEBI" id="CHEBI:29105"/>
        <label>4</label>
    </ligand>
</feature>
<evidence type="ECO:0000256" key="9">
    <source>
        <dbReference type="ARBA" id="ARBA00022989"/>
    </source>
</evidence>
<evidence type="ECO:0000256" key="10">
    <source>
        <dbReference type="ARBA" id="ARBA00023002"/>
    </source>
</evidence>
<dbReference type="EMBL" id="CM008964">
    <property type="protein sequence ID" value="PNW84832.1"/>
    <property type="molecule type" value="Genomic_DNA"/>
</dbReference>
<dbReference type="EC" id="1.14.11.2" evidence="4"/>
<feature type="binding site" evidence="17">
    <location>
        <position position="143"/>
    </location>
    <ligand>
        <name>Zn(2+)</name>
        <dbReference type="ChEBI" id="CHEBI:29105"/>
        <label>4</label>
    </ligand>
</feature>
<feature type="binding site" evidence="17">
    <location>
        <position position="135"/>
    </location>
    <ligand>
        <name>Zn(2+)</name>
        <dbReference type="ChEBI" id="CHEBI:29105"/>
        <label>3</label>
    </ligand>
</feature>
<feature type="binding site" evidence="17">
    <location>
        <position position="135"/>
    </location>
    <ligand>
        <name>Zn(2+)</name>
        <dbReference type="ChEBI" id="CHEBI:29105"/>
        <label>2</label>
    </ligand>
</feature>
<dbReference type="InterPro" id="IPR045054">
    <property type="entry name" value="P4HA-like"/>
</dbReference>
<dbReference type="InterPro" id="IPR003582">
    <property type="entry name" value="ShKT_dom"/>
</dbReference>
<reference evidence="15 16" key="1">
    <citation type="journal article" date="2007" name="Science">
        <title>The Chlamydomonas genome reveals the evolution of key animal and plant functions.</title>
        <authorList>
            <person name="Merchant S.S."/>
            <person name="Prochnik S.E."/>
            <person name="Vallon O."/>
            <person name="Harris E.H."/>
            <person name="Karpowicz S.J."/>
            <person name="Witman G.B."/>
            <person name="Terry A."/>
            <person name="Salamov A."/>
            <person name="Fritz-Laylin L.K."/>
            <person name="Marechal-Drouard L."/>
            <person name="Marshall W.F."/>
            <person name="Qu L.H."/>
            <person name="Nelson D.R."/>
            <person name="Sanderfoot A.A."/>
            <person name="Spalding M.H."/>
            <person name="Kapitonov V.V."/>
            <person name="Ren Q."/>
            <person name="Ferris P."/>
            <person name="Lindquist E."/>
            <person name="Shapiro H."/>
            <person name="Lucas S.M."/>
            <person name="Grimwood J."/>
            <person name="Schmutz J."/>
            <person name="Cardol P."/>
            <person name="Cerutti H."/>
            <person name="Chanfreau G."/>
            <person name="Chen C.L."/>
            <person name="Cognat V."/>
            <person name="Croft M.T."/>
            <person name="Dent R."/>
            <person name="Dutcher S."/>
            <person name="Fernandez E."/>
            <person name="Fukuzawa H."/>
            <person name="Gonzalez-Ballester D."/>
            <person name="Gonzalez-Halphen D."/>
            <person name="Hallmann A."/>
            <person name="Hanikenne M."/>
            <person name="Hippler M."/>
            <person name="Inwood W."/>
            <person name="Jabbari K."/>
            <person name="Kalanon M."/>
            <person name="Kuras R."/>
            <person name="Lefebvre P.A."/>
            <person name="Lemaire S.D."/>
            <person name="Lobanov A.V."/>
            <person name="Lohr M."/>
            <person name="Manuell A."/>
            <person name="Meier I."/>
            <person name="Mets L."/>
            <person name="Mittag M."/>
            <person name="Mittelmeier T."/>
            <person name="Moroney J.V."/>
            <person name="Moseley J."/>
            <person name="Napoli C."/>
            <person name="Nedelcu A.M."/>
            <person name="Niyogi K."/>
            <person name="Novoselov S.V."/>
            <person name="Paulsen I.T."/>
            <person name="Pazour G."/>
            <person name="Purton S."/>
            <person name="Ral J.P."/>
            <person name="Riano-Pachon D.M."/>
            <person name="Riekhof W."/>
            <person name="Rymarquis L."/>
            <person name="Schroda M."/>
            <person name="Stern D."/>
            <person name="Umen J."/>
            <person name="Willows R."/>
            <person name="Wilson N."/>
            <person name="Zimmer S.L."/>
            <person name="Allmer J."/>
            <person name="Balk J."/>
            <person name="Bisova K."/>
            <person name="Chen C.J."/>
            <person name="Elias M."/>
            <person name="Gendler K."/>
            <person name="Hauser C."/>
            <person name="Lamb M.R."/>
            <person name="Ledford H."/>
            <person name="Long J.C."/>
            <person name="Minagawa J."/>
            <person name="Page M.D."/>
            <person name="Pan J."/>
            <person name="Pootakham W."/>
            <person name="Roje S."/>
            <person name="Rose A."/>
            <person name="Stahlberg E."/>
            <person name="Terauchi A.M."/>
            <person name="Yang P."/>
            <person name="Ball S."/>
            <person name="Bowler C."/>
            <person name="Dieckmann C.L."/>
            <person name="Gladyshev V.N."/>
            <person name="Green P."/>
            <person name="Jorgensen R."/>
            <person name="Mayfield S."/>
            <person name="Mueller-Roeber B."/>
            <person name="Rajamani S."/>
            <person name="Sayre R.T."/>
            <person name="Brokstein P."/>
            <person name="Dubchak I."/>
            <person name="Goodstein D."/>
            <person name="Hornick L."/>
            <person name="Huang Y.W."/>
            <person name="Jhaveri J."/>
            <person name="Luo Y."/>
            <person name="Martinez D."/>
            <person name="Ngau W.C."/>
            <person name="Otillar B."/>
            <person name="Poliakov A."/>
            <person name="Porter A."/>
            <person name="Szajkowski L."/>
            <person name="Werner G."/>
            <person name="Zhou K."/>
            <person name="Grigoriev I.V."/>
            <person name="Rokhsar D.S."/>
            <person name="Grossman A.R."/>
        </authorList>
    </citation>
    <scope>NUCLEOTIDE SEQUENCE [LARGE SCALE GENOMIC DNA]</scope>
    <source>
        <strain evidence="16">CC-503</strain>
    </source>
</reference>
<dbReference type="eggNOG" id="KOG1591">
    <property type="taxonomic scope" value="Eukaryota"/>
</dbReference>
<evidence type="ECO:0007829" key="17">
    <source>
        <dbReference type="PDB" id="3GZE"/>
    </source>
</evidence>
<feature type="binding site" evidence="17">
    <location>
        <position position="236"/>
    </location>
    <ligand>
        <name>Zn(2+)</name>
        <dbReference type="ChEBI" id="CHEBI:29105"/>
        <label>3</label>
    </ligand>
</feature>
<evidence type="ECO:0000256" key="7">
    <source>
        <dbReference type="ARBA" id="ARBA00022964"/>
    </source>
</evidence>
<dbReference type="RefSeq" id="XP_001697425.1">
    <property type="nucleotide sequence ID" value="XM_001697373.2"/>
</dbReference>
<sequence length="297" mass="32754">MLLLGLVLALAGHVAAAPSSAMMGTGHTVGFGELKEEWRGEVVHLSWSPRAFLLKNFLSDEECDYIVEKARPKMVKSSVVDNESGKSVDSEIRTSTGTWFAKGEDSVISKIEKRVAQVTMIPLENHEGLQVLHYHDGQKYEPHYDYFHDPVNAGPEHGGQRVVTMLMYLTTVEEGGETVLPNAEQKVTGDGWSECAKRGLAVKPIKGDALMFYSLKPDGSNDPASLHGSCPTLKGDKWSATKWIHVAPIGGKKKLNLGTPECHDEDERCQEWAFFGECEKNPGFMDAQCKRSCKKCT</sequence>
<evidence type="ECO:0000256" key="4">
    <source>
        <dbReference type="ARBA" id="ARBA00012269"/>
    </source>
</evidence>
<evidence type="ECO:0000256" key="12">
    <source>
        <dbReference type="ARBA" id="ARBA00023136"/>
    </source>
</evidence>
<comment type="catalytic activity">
    <reaction evidence="14">
        <text>L-prolyl-[collagen] + 2-oxoglutarate + O2 = trans-4-hydroxy-L-prolyl-[collagen] + succinate + CO2</text>
        <dbReference type="Rhea" id="RHEA:18945"/>
        <dbReference type="Rhea" id="RHEA-COMP:11676"/>
        <dbReference type="Rhea" id="RHEA-COMP:11680"/>
        <dbReference type="ChEBI" id="CHEBI:15379"/>
        <dbReference type="ChEBI" id="CHEBI:16526"/>
        <dbReference type="ChEBI" id="CHEBI:16810"/>
        <dbReference type="ChEBI" id="CHEBI:30031"/>
        <dbReference type="ChEBI" id="CHEBI:50342"/>
        <dbReference type="ChEBI" id="CHEBI:61965"/>
        <dbReference type="EC" id="1.14.11.2"/>
    </reaction>
</comment>
<gene>
    <name evidence="15" type="ORF">CHLRE_03g160200v5</name>
</gene>
<feature type="binding site" evidence="17">
    <location>
        <position position="133"/>
    </location>
    <ligand>
        <name>Zn(2+)</name>
        <dbReference type="ChEBI" id="CHEBI:29105"/>
        <label>2</label>
    </ligand>
</feature>
<dbReference type="PANTHER" id="PTHR10869">
    <property type="entry name" value="PROLYL 4-HYDROXYLASE ALPHA SUBUNIT"/>
    <property type="match status" value="1"/>
</dbReference>
<keyword evidence="16" id="KW-1185">Reference proteome</keyword>
<evidence type="ECO:0000256" key="5">
    <source>
        <dbReference type="ARBA" id="ARBA00022692"/>
    </source>
</evidence>
<reference evidence="17" key="2">
    <citation type="journal article" date="2009" name="J. Biol. Chem.">
        <title>The crystal structure of an algal prolyl 4-hydroxylase complexed with a proline-rich peptide reveals a novel buried tripeptide binding motif.</title>
        <authorList>
            <person name="Koski M.K."/>
            <person name="Hieta R."/>
            <person name="Hirsila M."/>
            <person name="Ronka A."/>
            <person name="Myllyharju J."/>
            <person name="Wierenga R.K."/>
        </authorList>
    </citation>
    <scope>X-RAY CRYSTALLOGRAPHY (1.98 ANGSTROMS) OF 30-251 IN COMPLEX WITH ZN(2+)</scope>
    <scope>DISULFIDE BONDS</scope>
</reference>
<feature type="binding site" evidence="17">
    <location>
        <position position="227"/>
    </location>
    <ligand>
        <name>Zn(2+)</name>
        <dbReference type="ChEBI" id="CHEBI:29105"/>
        <label>4</label>
    </ligand>
</feature>
<name>A8J7D3_CHLRE</name>
<evidence type="ECO:0000313" key="16">
    <source>
        <dbReference type="Proteomes" id="UP000006906"/>
    </source>
</evidence>
<keyword evidence="12" id="KW-0472">Membrane</keyword>
<dbReference type="SMART" id="SM00254">
    <property type="entry name" value="ShKT"/>
    <property type="match status" value="1"/>
</dbReference>
<keyword evidence="17" id="KW-0002">3D-structure</keyword>
<dbReference type="InParanoid" id="A8J7D3"/>
<keyword evidence="8" id="KW-0735">Signal-anchor</keyword>